<evidence type="ECO:0000256" key="4">
    <source>
        <dbReference type="ARBA" id="ARBA00022729"/>
    </source>
</evidence>
<accession>A0A210Q2G4</accession>
<evidence type="ECO:0000313" key="13">
    <source>
        <dbReference type="Proteomes" id="UP000242188"/>
    </source>
</evidence>
<feature type="chain" id="PRO_5012758421" evidence="11">
    <location>
        <begin position="23"/>
        <end position="323"/>
    </location>
</feature>
<dbReference type="OrthoDB" id="6371519at2759"/>
<evidence type="ECO:0000256" key="2">
    <source>
        <dbReference type="ARBA" id="ARBA00009643"/>
    </source>
</evidence>
<dbReference type="STRING" id="6573.A0A210Q2G4"/>
<evidence type="ECO:0000256" key="7">
    <source>
        <dbReference type="ARBA" id="ARBA00023136"/>
    </source>
</evidence>
<feature type="signal peptide" evidence="11">
    <location>
        <begin position="1"/>
        <end position="22"/>
    </location>
</feature>
<evidence type="ECO:0000256" key="9">
    <source>
        <dbReference type="SAM" id="MobiDB-lite"/>
    </source>
</evidence>
<keyword evidence="8" id="KW-0325">Glycoprotein</keyword>
<dbReference type="InterPro" id="IPR022065">
    <property type="entry name" value="Uncharacterised_TMEM59"/>
</dbReference>
<dbReference type="AlphaFoldDB" id="A0A210Q2G4"/>
<dbReference type="GO" id="GO:0000139">
    <property type="term" value="C:Golgi membrane"/>
    <property type="evidence" value="ECO:0007669"/>
    <property type="project" value="UniProtKB-SubCell"/>
</dbReference>
<comment type="subcellular location">
    <subcellularLocation>
        <location evidence="1">Golgi apparatus membrane</location>
        <topology evidence="1">Single-pass type I membrane protein</topology>
    </subcellularLocation>
</comment>
<name>A0A210Q2G4_MIZYE</name>
<evidence type="ECO:0000313" key="12">
    <source>
        <dbReference type="EMBL" id="OWF42924.1"/>
    </source>
</evidence>
<dbReference type="EMBL" id="NEDP02005202">
    <property type="protein sequence ID" value="OWF42924.1"/>
    <property type="molecule type" value="Genomic_DNA"/>
</dbReference>
<protein>
    <submittedName>
        <fullName evidence="12">Transmembrane protein 59</fullName>
    </submittedName>
</protein>
<reference evidence="12 13" key="1">
    <citation type="journal article" date="2017" name="Nat. Ecol. Evol.">
        <title>Scallop genome provides insights into evolution of bilaterian karyotype and development.</title>
        <authorList>
            <person name="Wang S."/>
            <person name="Zhang J."/>
            <person name="Jiao W."/>
            <person name="Li J."/>
            <person name="Xun X."/>
            <person name="Sun Y."/>
            <person name="Guo X."/>
            <person name="Huan P."/>
            <person name="Dong B."/>
            <person name="Zhang L."/>
            <person name="Hu X."/>
            <person name="Sun X."/>
            <person name="Wang J."/>
            <person name="Zhao C."/>
            <person name="Wang Y."/>
            <person name="Wang D."/>
            <person name="Huang X."/>
            <person name="Wang R."/>
            <person name="Lv J."/>
            <person name="Li Y."/>
            <person name="Zhang Z."/>
            <person name="Liu B."/>
            <person name="Lu W."/>
            <person name="Hui Y."/>
            <person name="Liang J."/>
            <person name="Zhou Z."/>
            <person name="Hou R."/>
            <person name="Li X."/>
            <person name="Liu Y."/>
            <person name="Li H."/>
            <person name="Ning X."/>
            <person name="Lin Y."/>
            <person name="Zhao L."/>
            <person name="Xing Q."/>
            <person name="Dou J."/>
            <person name="Li Y."/>
            <person name="Mao J."/>
            <person name="Guo H."/>
            <person name="Dou H."/>
            <person name="Li T."/>
            <person name="Mu C."/>
            <person name="Jiang W."/>
            <person name="Fu Q."/>
            <person name="Fu X."/>
            <person name="Miao Y."/>
            <person name="Liu J."/>
            <person name="Yu Q."/>
            <person name="Li R."/>
            <person name="Liao H."/>
            <person name="Li X."/>
            <person name="Kong Y."/>
            <person name="Jiang Z."/>
            <person name="Chourrout D."/>
            <person name="Li R."/>
            <person name="Bao Z."/>
        </authorList>
    </citation>
    <scope>NUCLEOTIDE SEQUENCE [LARGE SCALE GENOMIC DNA]</scope>
    <source>
        <strain evidence="12 13">PY_sf001</strain>
    </source>
</reference>
<evidence type="ECO:0000256" key="11">
    <source>
        <dbReference type="SAM" id="SignalP"/>
    </source>
</evidence>
<feature type="region of interest" description="Disordered" evidence="9">
    <location>
        <begin position="207"/>
        <end position="232"/>
    </location>
</feature>
<keyword evidence="7 10" id="KW-0472">Membrane</keyword>
<dbReference type="Pfam" id="PF12280">
    <property type="entry name" value="BSMAP"/>
    <property type="match status" value="1"/>
</dbReference>
<organism evidence="12 13">
    <name type="scientific">Mizuhopecten yessoensis</name>
    <name type="common">Japanese scallop</name>
    <name type="synonym">Patinopecten yessoensis</name>
    <dbReference type="NCBI Taxonomy" id="6573"/>
    <lineage>
        <taxon>Eukaryota</taxon>
        <taxon>Metazoa</taxon>
        <taxon>Spiralia</taxon>
        <taxon>Lophotrochozoa</taxon>
        <taxon>Mollusca</taxon>
        <taxon>Bivalvia</taxon>
        <taxon>Autobranchia</taxon>
        <taxon>Pteriomorphia</taxon>
        <taxon>Pectinida</taxon>
        <taxon>Pectinoidea</taxon>
        <taxon>Pectinidae</taxon>
        <taxon>Mizuhopecten</taxon>
    </lineage>
</organism>
<feature type="compositionally biased region" description="Basic and acidic residues" evidence="9">
    <location>
        <begin position="216"/>
        <end position="231"/>
    </location>
</feature>
<dbReference type="Proteomes" id="UP000242188">
    <property type="component" value="Unassembled WGS sequence"/>
</dbReference>
<evidence type="ECO:0000256" key="6">
    <source>
        <dbReference type="ARBA" id="ARBA00023034"/>
    </source>
</evidence>
<keyword evidence="3 10" id="KW-0812">Transmembrane</keyword>
<gene>
    <name evidence="12" type="ORF">KP79_PYT08589</name>
</gene>
<proteinExistence type="inferred from homology"/>
<evidence type="ECO:0000256" key="8">
    <source>
        <dbReference type="ARBA" id="ARBA00023180"/>
    </source>
</evidence>
<evidence type="ECO:0000256" key="5">
    <source>
        <dbReference type="ARBA" id="ARBA00022989"/>
    </source>
</evidence>
<evidence type="ECO:0000256" key="3">
    <source>
        <dbReference type="ARBA" id="ARBA00022692"/>
    </source>
</evidence>
<keyword evidence="4 11" id="KW-0732">Signal</keyword>
<feature type="transmembrane region" description="Helical" evidence="10">
    <location>
        <begin position="248"/>
        <end position="272"/>
    </location>
</feature>
<keyword evidence="13" id="KW-1185">Reference proteome</keyword>
<keyword evidence="5 10" id="KW-1133">Transmembrane helix</keyword>
<dbReference type="PANTHER" id="PTHR28652">
    <property type="entry name" value="TRANSMEMBRANE PROTEIN 59-LIKE PROTEIN"/>
    <property type="match status" value="1"/>
</dbReference>
<comment type="caution">
    <text evidence="12">The sequence shown here is derived from an EMBL/GenBank/DDBJ whole genome shotgun (WGS) entry which is preliminary data.</text>
</comment>
<evidence type="ECO:0000256" key="10">
    <source>
        <dbReference type="SAM" id="Phobius"/>
    </source>
</evidence>
<evidence type="ECO:0000256" key="1">
    <source>
        <dbReference type="ARBA" id="ARBA00004614"/>
    </source>
</evidence>
<sequence length="323" mass="36672">MAKWKELSFLVLGFFCINISSGGMLDGVLDDITSCVDVCSNTYSPHTYEKSYLMDSCRRGCRFFSIMELIYDHECSFNLTQKGCISSCEEAYNKTEECDACSLGCKSQIPQARRQQEMAQNEDPNIHVLYPLMYVHSLYSNMIDKVYSGMSISWSFYMQSDNGKVIVVRSEPQVYADLEGDELDDEYNTANYLETNMQPLDRSATPMLRSSQMHPLRSEPELDLRDPESQRSGDWLTCVSRKTGLPRLFLSLLLLSCAVMMIWLCLAATVTAPDHRVKAESQKLSINGDLEYLKELEAMGIKLSFPQDQEAGPLPIKLQVNRI</sequence>
<comment type="similarity">
    <text evidence="2">Belongs to the TMEM59 family.</text>
</comment>
<dbReference type="PANTHER" id="PTHR28652:SF2">
    <property type="entry name" value="TRANSMEMBRANE PROTEIN 59-LIKE PROTEIN"/>
    <property type="match status" value="1"/>
</dbReference>
<keyword evidence="6" id="KW-0333">Golgi apparatus</keyword>